<organism evidence="1 2">
    <name type="scientific">Spirodela intermedia</name>
    <name type="common">Intermediate duckweed</name>
    <dbReference type="NCBI Taxonomy" id="51605"/>
    <lineage>
        <taxon>Eukaryota</taxon>
        <taxon>Viridiplantae</taxon>
        <taxon>Streptophyta</taxon>
        <taxon>Embryophyta</taxon>
        <taxon>Tracheophyta</taxon>
        <taxon>Spermatophyta</taxon>
        <taxon>Magnoliopsida</taxon>
        <taxon>Liliopsida</taxon>
        <taxon>Araceae</taxon>
        <taxon>Lemnoideae</taxon>
        <taxon>Spirodela</taxon>
    </lineage>
</organism>
<accession>A0A7I8JX41</accession>
<gene>
    <name evidence="1" type="ORF">SI8410_01000688</name>
</gene>
<protein>
    <submittedName>
        <fullName evidence="1">Uncharacterized protein</fullName>
    </submittedName>
</protein>
<dbReference type="OrthoDB" id="627472at2759"/>
<dbReference type="AlphaFoldDB" id="A0A7I8JX41"/>
<name>A0A7I8JX41_SPIIN</name>
<proteinExistence type="predicted"/>
<evidence type="ECO:0000313" key="2">
    <source>
        <dbReference type="Proteomes" id="UP000663760"/>
    </source>
</evidence>
<dbReference type="EMBL" id="LR746264">
    <property type="protein sequence ID" value="CAA7388473.1"/>
    <property type="molecule type" value="Genomic_DNA"/>
</dbReference>
<evidence type="ECO:0000313" key="1">
    <source>
        <dbReference type="EMBL" id="CAA7388473.1"/>
    </source>
</evidence>
<keyword evidence="2" id="KW-1185">Reference proteome</keyword>
<sequence length="83" mass="9559">MGVDVINTQFQMAYDIDKILPFSSTLGWHSLNVNGEVQTRKGLWWIPRHLEMRKGIASDEMLWGVENKHRSGDSQIGRPRKPP</sequence>
<dbReference type="Proteomes" id="UP000663760">
    <property type="component" value="Chromosome 1"/>
</dbReference>
<reference evidence="1" key="1">
    <citation type="submission" date="2020-02" db="EMBL/GenBank/DDBJ databases">
        <authorList>
            <person name="Scholz U."/>
            <person name="Mascher M."/>
            <person name="Fiebig A."/>
        </authorList>
    </citation>
    <scope>NUCLEOTIDE SEQUENCE</scope>
</reference>